<dbReference type="Proteomes" id="UP000729402">
    <property type="component" value="Unassembled WGS sequence"/>
</dbReference>
<keyword evidence="3" id="KW-1185">Reference proteome</keyword>
<evidence type="ECO:0000313" key="2">
    <source>
        <dbReference type="EMBL" id="KAG8044617.1"/>
    </source>
</evidence>
<dbReference type="AlphaFoldDB" id="A0A8J5RDL0"/>
<evidence type="ECO:0000313" key="3">
    <source>
        <dbReference type="Proteomes" id="UP000729402"/>
    </source>
</evidence>
<evidence type="ECO:0000256" key="1">
    <source>
        <dbReference type="SAM" id="MobiDB-lite"/>
    </source>
</evidence>
<feature type="compositionally biased region" description="Basic and acidic residues" evidence="1">
    <location>
        <begin position="50"/>
        <end position="65"/>
    </location>
</feature>
<feature type="region of interest" description="Disordered" evidence="1">
    <location>
        <begin position="1"/>
        <end position="88"/>
    </location>
</feature>
<reference evidence="2" key="2">
    <citation type="submission" date="2021-02" db="EMBL/GenBank/DDBJ databases">
        <authorList>
            <person name="Kimball J.A."/>
            <person name="Haas M.W."/>
            <person name="Macchietto M."/>
            <person name="Kono T."/>
            <person name="Duquette J."/>
            <person name="Shao M."/>
        </authorList>
    </citation>
    <scope>NUCLEOTIDE SEQUENCE</scope>
    <source>
        <tissue evidence="2">Fresh leaf tissue</tissue>
    </source>
</reference>
<protein>
    <submittedName>
        <fullName evidence="2">Uncharacterized protein</fullName>
    </submittedName>
</protein>
<feature type="compositionally biased region" description="Basic and acidic residues" evidence="1">
    <location>
        <begin position="1"/>
        <end position="26"/>
    </location>
</feature>
<name>A0A8J5RDL0_ZIZPA</name>
<gene>
    <name evidence="2" type="ORF">GUJ93_ZPchr0152g29219</name>
</gene>
<sequence length="129" mass="14814">MCSGPRERKEVRTHEQLRSEQSERTTHRTIAQRHYMGVKNRRGRSADLFSGHRGDERREEGHDSGTEDNGADTSRHRDMMERSAPVASASGMKVWVTCLGPPDPYDGPAGQRDPVMWAAWRGRESRRRR</sequence>
<reference evidence="2" key="1">
    <citation type="journal article" date="2021" name="bioRxiv">
        <title>Whole Genome Assembly and Annotation of Northern Wild Rice, Zizania palustris L., Supports a Whole Genome Duplication in the Zizania Genus.</title>
        <authorList>
            <person name="Haas M."/>
            <person name="Kono T."/>
            <person name="Macchietto M."/>
            <person name="Millas R."/>
            <person name="McGilp L."/>
            <person name="Shao M."/>
            <person name="Duquette J."/>
            <person name="Hirsch C.N."/>
            <person name="Kimball J."/>
        </authorList>
    </citation>
    <scope>NUCLEOTIDE SEQUENCE</scope>
    <source>
        <tissue evidence="2">Fresh leaf tissue</tissue>
    </source>
</reference>
<accession>A0A8J5RDL0</accession>
<proteinExistence type="predicted"/>
<organism evidence="2 3">
    <name type="scientific">Zizania palustris</name>
    <name type="common">Northern wild rice</name>
    <dbReference type="NCBI Taxonomy" id="103762"/>
    <lineage>
        <taxon>Eukaryota</taxon>
        <taxon>Viridiplantae</taxon>
        <taxon>Streptophyta</taxon>
        <taxon>Embryophyta</taxon>
        <taxon>Tracheophyta</taxon>
        <taxon>Spermatophyta</taxon>
        <taxon>Magnoliopsida</taxon>
        <taxon>Liliopsida</taxon>
        <taxon>Poales</taxon>
        <taxon>Poaceae</taxon>
        <taxon>BOP clade</taxon>
        <taxon>Oryzoideae</taxon>
        <taxon>Oryzeae</taxon>
        <taxon>Zizaniinae</taxon>
        <taxon>Zizania</taxon>
    </lineage>
</organism>
<dbReference type="EMBL" id="JAAALK010000510">
    <property type="protein sequence ID" value="KAG8044617.1"/>
    <property type="molecule type" value="Genomic_DNA"/>
</dbReference>
<comment type="caution">
    <text evidence="2">The sequence shown here is derived from an EMBL/GenBank/DDBJ whole genome shotgun (WGS) entry which is preliminary data.</text>
</comment>